<dbReference type="Proteomes" id="UP001178507">
    <property type="component" value="Unassembled WGS sequence"/>
</dbReference>
<comment type="caution">
    <text evidence="2">The sequence shown here is derived from an EMBL/GenBank/DDBJ whole genome shotgun (WGS) entry which is preliminary data.</text>
</comment>
<name>A0AA36MXM5_9DINO</name>
<organism evidence="2 3">
    <name type="scientific">Effrenium voratum</name>
    <dbReference type="NCBI Taxonomy" id="2562239"/>
    <lineage>
        <taxon>Eukaryota</taxon>
        <taxon>Sar</taxon>
        <taxon>Alveolata</taxon>
        <taxon>Dinophyceae</taxon>
        <taxon>Suessiales</taxon>
        <taxon>Symbiodiniaceae</taxon>
        <taxon>Effrenium</taxon>
    </lineage>
</organism>
<keyword evidence="3" id="KW-1185">Reference proteome</keyword>
<dbReference type="AlphaFoldDB" id="A0AA36MXM5"/>
<reference evidence="2" key="1">
    <citation type="submission" date="2023-08" db="EMBL/GenBank/DDBJ databases">
        <authorList>
            <person name="Chen Y."/>
            <person name="Shah S."/>
            <person name="Dougan E. K."/>
            <person name="Thang M."/>
            <person name="Chan C."/>
        </authorList>
    </citation>
    <scope>NUCLEOTIDE SEQUENCE</scope>
</reference>
<evidence type="ECO:0000256" key="1">
    <source>
        <dbReference type="SAM" id="MobiDB-lite"/>
    </source>
</evidence>
<evidence type="ECO:0000313" key="3">
    <source>
        <dbReference type="Proteomes" id="UP001178507"/>
    </source>
</evidence>
<protein>
    <submittedName>
        <fullName evidence="2">Uncharacterized protein</fullName>
    </submittedName>
</protein>
<proteinExistence type="predicted"/>
<feature type="compositionally biased region" description="Low complexity" evidence="1">
    <location>
        <begin position="72"/>
        <end position="86"/>
    </location>
</feature>
<evidence type="ECO:0000313" key="2">
    <source>
        <dbReference type="EMBL" id="CAJ1383506.1"/>
    </source>
</evidence>
<sequence length="115" mass="12641">MSGLDWLWTVVCCARKARDGPSLPGFHDSARSPATSSFAADEEKDAATISTTCSDRERFSGASEESPEIWQPQSPLMEEPSESSSAEPIDLEVFLEAETVQVRSRRIESLDDFLA</sequence>
<gene>
    <name evidence="2" type="ORF">EVOR1521_LOCUS10611</name>
</gene>
<accession>A0AA36MXM5</accession>
<dbReference type="EMBL" id="CAUJNA010001024">
    <property type="protein sequence ID" value="CAJ1383506.1"/>
    <property type="molecule type" value="Genomic_DNA"/>
</dbReference>
<feature type="region of interest" description="Disordered" evidence="1">
    <location>
        <begin position="19"/>
        <end position="86"/>
    </location>
</feature>